<sequence>MTTNRTARQRSACHLWASQIPNIAISTRILNTYFIIFMWVGHKFEKIVDGINRNLKNNFRSILSLAKYRSSLVFAKTPKYRSIYLCFAKGLGTERVDIIPSVTIDDT</sequence>
<evidence type="ECO:0000313" key="2">
    <source>
        <dbReference type="Proteomes" id="UP000789831"/>
    </source>
</evidence>
<dbReference type="EMBL" id="CAJVPL010000265">
    <property type="protein sequence ID" value="CAG8475647.1"/>
    <property type="molecule type" value="Genomic_DNA"/>
</dbReference>
<accession>A0A9N8Z644</accession>
<keyword evidence="2" id="KW-1185">Reference proteome</keyword>
<dbReference type="Proteomes" id="UP000789831">
    <property type="component" value="Unassembled WGS sequence"/>
</dbReference>
<reference evidence="1" key="1">
    <citation type="submission" date="2021-06" db="EMBL/GenBank/DDBJ databases">
        <authorList>
            <person name="Kallberg Y."/>
            <person name="Tangrot J."/>
            <person name="Rosling A."/>
        </authorList>
    </citation>
    <scope>NUCLEOTIDE SEQUENCE</scope>
    <source>
        <strain evidence="1">MT106</strain>
    </source>
</reference>
<evidence type="ECO:0000313" key="1">
    <source>
        <dbReference type="EMBL" id="CAG8475647.1"/>
    </source>
</evidence>
<proteinExistence type="predicted"/>
<gene>
    <name evidence="1" type="ORF">AGERDE_LOCUS2964</name>
</gene>
<protein>
    <submittedName>
        <fullName evidence="1">5091_t:CDS:1</fullName>
    </submittedName>
</protein>
<organism evidence="1 2">
    <name type="scientific">Ambispora gerdemannii</name>
    <dbReference type="NCBI Taxonomy" id="144530"/>
    <lineage>
        <taxon>Eukaryota</taxon>
        <taxon>Fungi</taxon>
        <taxon>Fungi incertae sedis</taxon>
        <taxon>Mucoromycota</taxon>
        <taxon>Glomeromycotina</taxon>
        <taxon>Glomeromycetes</taxon>
        <taxon>Archaeosporales</taxon>
        <taxon>Ambisporaceae</taxon>
        <taxon>Ambispora</taxon>
    </lineage>
</organism>
<comment type="caution">
    <text evidence="1">The sequence shown here is derived from an EMBL/GenBank/DDBJ whole genome shotgun (WGS) entry which is preliminary data.</text>
</comment>
<name>A0A9N8Z644_9GLOM</name>
<dbReference type="AlphaFoldDB" id="A0A9N8Z644"/>